<keyword evidence="4" id="KW-1185">Reference proteome</keyword>
<evidence type="ECO:0000313" key="3">
    <source>
        <dbReference type="EMBL" id="KAG2468591.1"/>
    </source>
</evidence>
<reference evidence="3 4" key="1">
    <citation type="journal article" date="2021" name="Cell">
        <title>Tracing the genetic footprints of vertebrate landing in non-teleost ray-finned fishes.</title>
        <authorList>
            <person name="Bi X."/>
            <person name="Wang K."/>
            <person name="Yang L."/>
            <person name="Pan H."/>
            <person name="Jiang H."/>
            <person name="Wei Q."/>
            <person name="Fang M."/>
            <person name="Yu H."/>
            <person name="Zhu C."/>
            <person name="Cai Y."/>
            <person name="He Y."/>
            <person name="Gan X."/>
            <person name="Zeng H."/>
            <person name="Yu D."/>
            <person name="Zhu Y."/>
            <person name="Jiang H."/>
            <person name="Qiu Q."/>
            <person name="Yang H."/>
            <person name="Zhang Y.E."/>
            <person name="Wang W."/>
            <person name="Zhu M."/>
            <person name="He S."/>
            <person name="Zhang G."/>
        </authorList>
    </citation>
    <scope>NUCLEOTIDE SEQUENCE [LARGE SCALE GENOMIC DNA]</scope>
    <source>
        <strain evidence="3">Bchr_013</strain>
    </source>
</reference>
<sequence>MSIEVITIDQTTVTYRVVSMPGDGTYLFHSLWYILHSHIRLTLDIRRNIVSYVLNDWDRFKVWTDGTGDNYPTQEHYNSEMLKPFTYASAWNVIVYGNTLDAYTTVEALLSLGVMGSRIHLAEPPLETNVTCFNNFTVESAVDEALKKSGVTVYKNCILAQWNDGNNPEPIMSASFTTDTKPFKLPCSVFINFYKKKVPYETFKAINDACLVYDGKLVIDSNFHTNDPAIRAAGPLTKFAQCYYADGWSHSIFNSKEVGYQLATILLPFFDPTLPVEDPPEDPERLIPMYPVPKIQGCKLPGGYYYLHVAKPGLSTPLAAQMSHAKYMVALYAKTGIDITSGTRARSDIISGAGTLRGFPVDGLQGIEKESQCTSPPPCLACYKANRSPYASLPRPLAVPMVSSRAVKGNSKVHDALLEPGASPRYREDSTWRLGGIGRDKLPAIVHNIPPSAKNHGSKRLAPRGMSSSMREFQSDLDRSVYSNPWRT</sequence>
<comment type="caution">
    <text evidence="3">The sequence shown here is derived from an EMBL/GenBank/DDBJ whole genome shotgun (WGS) entry which is preliminary data.</text>
</comment>
<dbReference type="EMBL" id="JAATIS010000485">
    <property type="protein sequence ID" value="KAG2468591.1"/>
    <property type="molecule type" value="Genomic_DNA"/>
</dbReference>
<feature type="domain" description="CFAP61 dimerisation" evidence="2">
    <location>
        <begin position="288"/>
        <end position="330"/>
    </location>
</feature>
<dbReference type="Proteomes" id="UP000886611">
    <property type="component" value="Unassembled WGS sequence"/>
</dbReference>
<organism evidence="3 4">
    <name type="scientific">Polypterus senegalus</name>
    <name type="common">Senegal bichir</name>
    <dbReference type="NCBI Taxonomy" id="55291"/>
    <lineage>
        <taxon>Eukaryota</taxon>
        <taxon>Metazoa</taxon>
        <taxon>Chordata</taxon>
        <taxon>Craniata</taxon>
        <taxon>Vertebrata</taxon>
        <taxon>Euteleostomi</taxon>
        <taxon>Actinopterygii</taxon>
        <taxon>Polypteriformes</taxon>
        <taxon>Polypteridae</taxon>
        <taxon>Polypterus</taxon>
    </lineage>
</organism>
<accession>A0A8X7XHW4</accession>
<name>A0A8X7XHW4_POLSE</name>
<feature type="non-terminal residue" evidence="3">
    <location>
        <position position="488"/>
    </location>
</feature>
<dbReference type="PANTHER" id="PTHR21178">
    <property type="entry name" value="CILIA- AND FLAGELLA-ASSOCIATED PROTEIN 61"/>
    <property type="match status" value="1"/>
</dbReference>
<evidence type="ECO:0000256" key="1">
    <source>
        <dbReference type="SAM" id="MobiDB-lite"/>
    </source>
</evidence>
<gene>
    <name evidence="3" type="primary">Cfap61_0</name>
    <name evidence="3" type="ORF">GTO96_0015035</name>
</gene>
<protein>
    <submittedName>
        <fullName evidence="3">CFA61 protein</fullName>
    </submittedName>
</protein>
<dbReference type="Pfam" id="PF23150">
    <property type="entry name" value="CFAP61_dimer"/>
    <property type="match status" value="1"/>
</dbReference>
<evidence type="ECO:0000259" key="2">
    <source>
        <dbReference type="Pfam" id="PF23150"/>
    </source>
</evidence>
<dbReference type="PANTHER" id="PTHR21178:SF8">
    <property type="entry name" value="CILIA- AND FLAGELLA-ASSOCIATED PROTEIN 61"/>
    <property type="match status" value="1"/>
</dbReference>
<feature type="region of interest" description="Disordered" evidence="1">
    <location>
        <begin position="448"/>
        <end position="488"/>
    </location>
</feature>
<feature type="non-terminal residue" evidence="3">
    <location>
        <position position="1"/>
    </location>
</feature>
<dbReference type="Gene3D" id="3.90.70.80">
    <property type="match status" value="1"/>
</dbReference>
<dbReference type="InterPro" id="IPR038884">
    <property type="entry name" value="CFAP61"/>
</dbReference>
<dbReference type="AlphaFoldDB" id="A0A8X7XHW4"/>
<evidence type="ECO:0000313" key="4">
    <source>
        <dbReference type="Proteomes" id="UP000886611"/>
    </source>
</evidence>
<dbReference type="InterPro" id="IPR056299">
    <property type="entry name" value="CFAP61_dimer"/>
</dbReference>
<proteinExistence type="predicted"/>